<dbReference type="AlphaFoldDB" id="W1VH56"/>
<gene>
    <name evidence="2" type="ORF">Q605_AUC00850G0002</name>
</gene>
<sequence>TGHAVGAQDHAEDGSGSQREQDRADATKQGTDDDGRHPPILP</sequence>
<evidence type="ECO:0000256" key="1">
    <source>
        <dbReference type="SAM" id="MobiDB-lite"/>
    </source>
</evidence>
<reference evidence="2 3" key="1">
    <citation type="submission" date="2013-12" db="EMBL/GenBank/DDBJ databases">
        <title>A Varibaculum cambriense genome reconstructed from a premature infant gut community with otherwise low bacterial novelty that shifts toward anaerobic metabolism during the third week of life.</title>
        <authorList>
            <person name="Brown C.T."/>
            <person name="Sharon I."/>
            <person name="Thomas B.C."/>
            <person name="Castelle C.J."/>
            <person name="Morowitz M.J."/>
            <person name="Banfield J.F."/>
        </authorList>
    </citation>
    <scope>NUCLEOTIDE SEQUENCE [LARGE SCALE GENOMIC DNA]</scope>
    <source>
        <strain evidence="3">DORA_12</strain>
    </source>
</reference>
<dbReference type="Proteomes" id="UP000018852">
    <property type="component" value="Unassembled WGS sequence"/>
</dbReference>
<name>W1VH56_9ACTO</name>
<organism evidence="2 3">
    <name type="scientific">Actinomyces urogenitalis DORA_12</name>
    <dbReference type="NCBI Taxonomy" id="1403939"/>
    <lineage>
        <taxon>Bacteria</taxon>
        <taxon>Bacillati</taxon>
        <taxon>Actinomycetota</taxon>
        <taxon>Actinomycetes</taxon>
        <taxon>Actinomycetales</taxon>
        <taxon>Actinomycetaceae</taxon>
        <taxon>Actinomyces</taxon>
    </lineage>
</organism>
<dbReference type="EMBL" id="AZLV01000850">
    <property type="protein sequence ID" value="ETJ03359.1"/>
    <property type="molecule type" value="Genomic_DNA"/>
</dbReference>
<feature type="non-terminal residue" evidence="2">
    <location>
        <position position="1"/>
    </location>
</feature>
<protein>
    <submittedName>
        <fullName evidence="2">Uncharacterized protein</fullName>
    </submittedName>
</protein>
<comment type="caution">
    <text evidence="2">The sequence shown here is derived from an EMBL/GenBank/DDBJ whole genome shotgun (WGS) entry which is preliminary data.</text>
</comment>
<proteinExistence type="predicted"/>
<accession>W1VH56</accession>
<evidence type="ECO:0000313" key="2">
    <source>
        <dbReference type="EMBL" id="ETJ03359.1"/>
    </source>
</evidence>
<feature type="region of interest" description="Disordered" evidence="1">
    <location>
        <begin position="1"/>
        <end position="42"/>
    </location>
</feature>
<evidence type="ECO:0000313" key="3">
    <source>
        <dbReference type="Proteomes" id="UP000018852"/>
    </source>
</evidence>
<feature type="compositionally biased region" description="Basic and acidic residues" evidence="1">
    <location>
        <begin position="9"/>
        <end position="42"/>
    </location>
</feature>